<proteinExistence type="predicted"/>
<dbReference type="AlphaFoldDB" id="A0A5J9VQJ1"/>
<evidence type="ECO:0000313" key="2">
    <source>
        <dbReference type="Proteomes" id="UP000324897"/>
    </source>
</evidence>
<comment type="caution">
    <text evidence="1">The sequence shown here is derived from an EMBL/GenBank/DDBJ whole genome shotgun (WGS) entry which is preliminary data.</text>
</comment>
<evidence type="ECO:0000313" key="1">
    <source>
        <dbReference type="EMBL" id="TVU38662.1"/>
    </source>
</evidence>
<organism evidence="1 2">
    <name type="scientific">Eragrostis curvula</name>
    <name type="common">weeping love grass</name>
    <dbReference type="NCBI Taxonomy" id="38414"/>
    <lineage>
        <taxon>Eukaryota</taxon>
        <taxon>Viridiplantae</taxon>
        <taxon>Streptophyta</taxon>
        <taxon>Embryophyta</taxon>
        <taxon>Tracheophyta</taxon>
        <taxon>Spermatophyta</taxon>
        <taxon>Magnoliopsida</taxon>
        <taxon>Liliopsida</taxon>
        <taxon>Poales</taxon>
        <taxon>Poaceae</taxon>
        <taxon>PACMAD clade</taxon>
        <taxon>Chloridoideae</taxon>
        <taxon>Eragrostideae</taxon>
        <taxon>Eragrostidinae</taxon>
        <taxon>Eragrostis</taxon>
    </lineage>
</organism>
<protein>
    <submittedName>
        <fullName evidence="1">Uncharacterized protein</fullName>
    </submittedName>
</protein>
<dbReference type="Gramene" id="TVU38662">
    <property type="protein sequence ID" value="TVU38662"/>
    <property type="gene ID" value="EJB05_12046"/>
</dbReference>
<reference evidence="1 2" key="1">
    <citation type="journal article" date="2019" name="Sci. Rep.">
        <title>A high-quality genome of Eragrostis curvula grass provides insights into Poaceae evolution and supports new strategies to enhance forage quality.</title>
        <authorList>
            <person name="Carballo J."/>
            <person name="Santos B.A.C.M."/>
            <person name="Zappacosta D."/>
            <person name="Garbus I."/>
            <person name="Selva J.P."/>
            <person name="Gallo C.A."/>
            <person name="Diaz A."/>
            <person name="Albertini E."/>
            <person name="Caccamo M."/>
            <person name="Echenique V."/>
        </authorList>
    </citation>
    <scope>NUCLEOTIDE SEQUENCE [LARGE SCALE GENOMIC DNA]</scope>
    <source>
        <strain evidence="2">cv. Victoria</strain>
        <tissue evidence="1">Leaf</tissue>
    </source>
</reference>
<gene>
    <name evidence="1" type="ORF">EJB05_12046</name>
</gene>
<dbReference type="EMBL" id="RWGY01000007">
    <property type="protein sequence ID" value="TVU38662.1"/>
    <property type="molecule type" value="Genomic_DNA"/>
</dbReference>
<feature type="non-terminal residue" evidence="1">
    <location>
        <position position="1"/>
    </location>
</feature>
<accession>A0A5J9VQJ1</accession>
<keyword evidence="2" id="KW-1185">Reference proteome</keyword>
<dbReference type="Proteomes" id="UP000324897">
    <property type="component" value="Chromosome 4"/>
</dbReference>
<name>A0A5J9VQJ1_9POAL</name>
<sequence length="88" mass="9395">MSIGTESPACAEPSLLTPTANELTEGTVRTYTPGPMLCFIVVSLGRVTSAVQFSNFSFAYVKGTTAIDRPGILVDTLAANYTMIFQQL</sequence>